<comment type="subcellular location">
    <subcellularLocation>
        <location evidence="14">Host cytoplasm</location>
    </subcellularLocation>
</comment>
<name>Q8QVG8_ADEBA</name>
<keyword evidence="13 14" id="KW-1075">Inhibition of eukaryotic host translation factors by virus</keyword>
<evidence type="ECO:0000256" key="6">
    <source>
        <dbReference type="ARBA" id="ARBA00022809"/>
    </source>
</evidence>
<feature type="domain" description="C2H2-type" evidence="15">
    <location>
        <begin position="260"/>
        <end position="283"/>
    </location>
</feature>
<comment type="caution">
    <text evidence="14">Lacks conserved residue(s) required for the propagation of feature annotation.</text>
</comment>
<comment type="PTM">
    <text evidence="14">Might be cleaved by the viral protease.</text>
</comment>
<reference evidence="16" key="1">
    <citation type="journal article" date="2004" name="J. Gen. Virol.">
        <title>DNA sequencing and analysis of the right-hand part of the genome of the unique bovine adenovirus type 10.</title>
        <authorList>
            <person name="Ursu K."/>
            <person name="Harrach B."/>
            <person name="Matiz K."/>
            <person name="Benko M."/>
        </authorList>
    </citation>
    <scope>NUCLEOTIDE SEQUENCE</scope>
    <source>
        <strain evidence="16">Belfast 1</strain>
    </source>
</reference>
<evidence type="ECO:0000256" key="1">
    <source>
        <dbReference type="ARBA" id="ARBA00022448"/>
    </source>
</evidence>
<feature type="modified residue" description="Phosphotyrosine; by host" evidence="14">
    <location>
        <position position="601"/>
    </location>
</feature>
<keyword evidence="5 14" id="KW-1155">Translational shunt</keyword>
<dbReference type="Proteomes" id="UP001164955">
    <property type="component" value="Segment"/>
</dbReference>
<accession>Q8QVG8</accession>
<organism evidence="16">
    <name type="scientific">Bovine adenovirus C serotype 10</name>
    <name type="common">BAdV-10</name>
    <name type="synonym">Mastadenovirus bos10</name>
    <dbReference type="NCBI Taxonomy" id="39788"/>
    <lineage>
        <taxon>Viruses</taxon>
        <taxon>Varidnaviria</taxon>
        <taxon>Bamfordvirae</taxon>
        <taxon>Preplasmiviricota</taxon>
        <taxon>Polisuviricotina</taxon>
        <taxon>Pharingeaviricetes</taxon>
        <taxon>Rowavirales</taxon>
        <taxon>Adenoviridae</taxon>
        <taxon>Mastadenovirus</taxon>
        <taxon>Mastadenovirus bosdecimum</taxon>
        <taxon>Bovine mastadenovirus C</taxon>
    </lineage>
</organism>
<keyword evidence="3 14" id="KW-0597">Phosphoprotein</keyword>
<comment type="induction">
    <text evidence="14">Expressed in the late phase of the viral replicative cycle.</text>
</comment>
<keyword evidence="7 14" id="KW-0694">RNA-binding</keyword>
<evidence type="ECO:0000256" key="11">
    <source>
        <dbReference type="ARBA" id="ARBA00023200"/>
    </source>
</evidence>
<evidence type="ECO:0000313" key="18">
    <source>
        <dbReference type="Proteomes" id="UP001164955"/>
    </source>
</evidence>
<evidence type="ECO:0000313" key="16">
    <source>
        <dbReference type="EMBL" id="AAL86534.1"/>
    </source>
</evidence>
<evidence type="ECO:0000256" key="2">
    <source>
        <dbReference type="ARBA" id="ARBA00022481"/>
    </source>
</evidence>
<comment type="PTM">
    <text evidence="14">Phosphorylated. Tyrosine phosphorylation enhances preferential binding to tripartite leader mRNAs and allows ribosome shunting.</text>
</comment>
<dbReference type="GO" id="GO:0039606">
    <property type="term" value="P:symbiont-mediated suppression of host translation initiation"/>
    <property type="evidence" value="ECO:0007669"/>
    <property type="project" value="UniProtKB-KW"/>
</dbReference>
<keyword evidence="6 14" id="KW-1193">Eukaryotic host translation shutoff by virus</keyword>
<dbReference type="Pfam" id="PF02438">
    <property type="entry name" value="Adeno_100"/>
    <property type="match status" value="1"/>
</dbReference>
<evidence type="ECO:0000256" key="4">
    <source>
        <dbReference type="ARBA" id="ARBA00022581"/>
    </source>
</evidence>
<comment type="miscellaneous">
    <text evidence="14">All late proteins expressed from the major late promoter are produced by alternative splicing and alternative polyadenylation of the same gene giving rise to non-overlapping ORFs. A leader sequence is present in the N-terminus of all these mRNAs and is recognized by the viral shutoff protein to provide expression although conventional translation via ribosome scanning from the cap has been shut off in the host cell.</text>
</comment>
<dbReference type="GO" id="GO:0039704">
    <property type="term" value="P:viral translational shunt"/>
    <property type="evidence" value="ECO:0007669"/>
    <property type="project" value="UniProtKB-UniRule"/>
</dbReference>
<evidence type="ECO:0000256" key="9">
    <source>
        <dbReference type="ARBA" id="ARBA00022995"/>
    </source>
</evidence>
<evidence type="ECO:0000256" key="14">
    <source>
        <dbReference type="HAMAP-Rule" id="MF_04060"/>
    </source>
</evidence>
<keyword evidence="18" id="KW-1185">Reference proteome</keyword>
<keyword evidence="1 14" id="KW-0813">Transport</keyword>
<dbReference type="EMBL" id="AF027599">
    <property type="protein sequence ID" value="AAL86534.1"/>
    <property type="molecule type" value="Genomic_DNA"/>
</dbReference>
<protein>
    <recommendedName>
        <fullName evidence="14">Shutoff protein</fullName>
    </recommendedName>
    <alternativeName>
        <fullName evidence="14">100 kDa protein</fullName>
        <shortName evidence="14">p100K</shortName>
    </alternativeName>
    <alternativeName>
        <fullName evidence="14">100K-chaperone protein</fullName>
    </alternativeName>
    <alternativeName>
        <fullName evidence="14">L4-100K</fullName>
    </alternativeName>
    <alternativeName>
        <fullName evidence="14">Shutoff protein 100K</fullName>
    </alternativeName>
</protein>
<dbReference type="GO" id="GO:0043657">
    <property type="term" value="C:host cell"/>
    <property type="evidence" value="ECO:0007669"/>
    <property type="project" value="GOC"/>
</dbReference>
<gene>
    <name evidence="14" type="primary">L4</name>
</gene>
<evidence type="ECO:0000256" key="13">
    <source>
        <dbReference type="ARBA" id="ARBA00023325"/>
    </source>
</evidence>
<keyword evidence="12 14" id="KW-1262">Eukaryotic host gene expression shutoff by virus</keyword>
<dbReference type="GO" id="GO:0019060">
    <property type="term" value="P:intracellular transport of viral protein in host cell"/>
    <property type="evidence" value="ECO:0007669"/>
    <property type="project" value="UniProtKB-UniRule"/>
</dbReference>
<reference evidence="17" key="2">
    <citation type="submission" date="2022-04" db="EMBL/GenBank/DDBJ databases">
        <title>Complete genome sequence analysis of bovine adenovirus 10, the only representative of species Bovine mastadenovirus C.</title>
        <authorList>
            <person name="Vidovszky M.Z."/>
            <person name="Podgorski I.I."/>
            <person name="Kovacs E.R."/>
            <person name="Harrach B."/>
            <person name="Benko M."/>
        </authorList>
    </citation>
    <scope>NUCLEOTIDE SEQUENCE</scope>
    <source>
        <strain evidence="17">Belfast 1</strain>
    </source>
</reference>
<evidence type="ECO:0000256" key="10">
    <source>
        <dbReference type="ARBA" id="ARBA00023186"/>
    </source>
</evidence>
<keyword evidence="9 14" id="KW-1190">Host gene expression shutoff by virus</keyword>
<dbReference type="InterPro" id="IPR003381">
    <property type="entry name" value="L4"/>
</dbReference>
<dbReference type="InterPro" id="IPR013087">
    <property type="entry name" value="Znf_C2H2_type"/>
</dbReference>
<evidence type="ECO:0000256" key="8">
    <source>
        <dbReference type="ARBA" id="ARBA00022921"/>
    </source>
</evidence>
<keyword evidence="8 14" id="KW-0426">Late protein</keyword>
<evidence type="ECO:0000256" key="7">
    <source>
        <dbReference type="ARBA" id="ARBA00022884"/>
    </source>
</evidence>
<dbReference type="PROSITE" id="PS00028">
    <property type="entry name" value="ZINC_FINGER_C2H2_1"/>
    <property type="match status" value="1"/>
</dbReference>
<comment type="PTM">
    <text evidence="14">Methylated. Asymmetric dimethylation by host PRMT1 of the Arg/Gly-rich region may regulate shutoff protein binding to hexon and promote the capsid assembly in the nucleus.</text>
</comment>
<comment type="similarity">
    <text evidence="14">Belongs to the adenoviridae shutoff protein family.</text>
</comment>
<proteinExistence type="evidence at transcript level"/>
<keyword evidence="4 14" id="KW-0945">Host-virus interaction</keyword>
<dbReference type="GO" id="GO:0003723">
    <property type="term" value="F:RNA binding"/>
    <property type="evidence" value="ECO:0007669"/>
    <property type="project" value="UniProtKB-UniRule"/>
</dbReference>
<evidence type="ECO:0000256" key="5">
    <source>
        <dbReference type="ARBA" id="ARBA00022586"/>
    </source>
</evidence>
<comment type="function">
    <text evidence="14">Protein that inhibits host translation while promoting late viral translation by ribosome shunting. Blocks host cap-dependent translation by binding to eIF4G, displacing MKNK1 from cap initiation complexes and preventing EIF4E phosphorylation. Binds to the tripartite leader sequence of viral late mRNAs and recruits host eIF4G, PABPC1/poly-A binding protein and 40S ribosomes subunits on viral mRNAs, allowing ribosome shunting and efficient translation of late viral mRNAs even though conventional translation via ribosome scanning from the cap has been shut off in the host cell. During assembly, acts as a chaperone protein that helps hexon proteins assembly into trimers.</text>
</comment>
<organismHost>
    <name type="scientific">Bos taurus</name>
    <name type="common">Bovine</name>
    <dbReference type="NCBI Taxonomy" id="9913"/>
</organismHost>
<dbReference type="EMBL" id="ON217544">
    <property type="protein sequence ID" value="UZF96930.1"/>
    <property type="molecule type" value="Genomic_DNA"/>
</dbReference>
<dbReference type="HAMAP" id="MF_04060">
    <property type="entry name" value="ADV_SHUT"/>
    <property type="match status" value="1"/>
</dbReference>
<sequence length="655" mass="75346">MAEEQIKSIVDDDVTPVNSEAFLETYLTEDILTKHFLRQSAIVKQSLEDRLLVPITVEEISKAFEQSIFAPKKPPRKQENGTCEPNPKLNFYPTFAIPETLATYHIFFQNQKIPLSCLKANRARADTKLTLKEGDRIPTFPCLEETNKIFEGLGTEECCNTETQKDNSALIQLKNDNPRLAVLKRNMAISYFAYPAVNMPPKILGCLIDNLVHKRQSNAENYEVAVDDETLAKWLNVKPEDKNYLEHRRKNMLAAIMVSCTLECLERFFTAPHMLKHLEEILHYSFNHGFVKLACKITNLDLSAIISYLGMLHENRLGNSKLHSTLEAENRRDYVRDCIFLVLIMTWQTAMGVWQQCLEEDNLKELQKILLQNKKHLWCLDSEKLIAKELSKIVFPEKLLQTLHNSLPDFINQSQLHIFRSFILERSGILPALNNAFPSDFIPITFKECPPPLWHYTYLLLLANYIMFHSDLACDVTTEGLLECYCRCNLCAPHKTVATNPALLNEINAINTFELQCPVNAETGKSQSFKLTPGIWASAFLKKFVKQDYFPHQIKFYENQKAPCNKEPTACVITQPEILAQLKEIKKARDEFLLKKGHGIYLDPQTGEELNGADSTLNNNVVREENYRVRSREYQRGRRHNVLDRKFSAPTSQEN</sequence>
<evidence type="ECO:0000256" key="12">
    <source>
        <dbReference type="ARBA" id="ARBA00023247"/>
    </source>
</evidence>
<keyword evidence="11 14" id="KW-1035">Host cytoplasm</keyword>
<keyword evidence="2 14" id="KW-0488">Methylation</keyword>
<evidence type="ECO:0000313" key="17">
    <source>
        <dbReference type="EMBL" id="UZF96930.1"/>
    </source>
</evidence>
<dbReference type="GO" id="GO:0030430">
    <property type="term" value="C:host cell cytoplasm"/>
    <property type="evidence" value="ECO:0007669"/>
    <property type="project" value="UniProtKB-SubCell"/>
</dbReference>
<evidence type="ECO:0000256" key="3">
    <source>
        <dbReference type="ARBA" id="ARBA00022553"/>
    </source>
</evidence>
<dbReference type="GO" id="GO:0039657">
    <property type="term" value="P:symbiont-mediated suppression of host gene expression"/>
    <property type="evidence" value="ECO:0007669"/>
    <property type="project" value="UniProtKB-UniRule"/>
</dbReference>
<comment type="subunit">
    <text evidence="14">Monomer. Interacts with hexon protein; this interaction allows chaperoning and trimerization of hexon proteins. Interacts (via N-terminus) with host initiation factor EIF4G (via C-terminus). Interacts (via RRM domain) with viral mRNAs that contain the tripartite leader; this interaction allows ribosome shunting and expression of viral late mRNAs.</text>
</comment>
<evidence type="ECO:0000259" key="15">
    <source>
        <dbReference type="PROSITE" id="PS00028"/>
    </source>
</evidence>
<feature type="modified residue" description="Phosphotyrosine; by host" evidence="14">
    <location>
        <position position="284"/>
    </location>
</feature>
<keyword evidence="10 14" id="KW-0143">Chaperone</keyword>